<keyword evidence="3" id="KW-0413">Isomerase</keyword>
<dbReference type="Pfam" id="PF01261">
    <property type="entry name" value="AP_endonuc_2"/>
    <property type="match status" value="1"/>
</dbReference>
<gene>
    <name evidence="3" type="ORF">F8O05_02485</name>
</gene>
<keyword evidence="4" id="KW-1185">Reference proteome</keyword>
<dbReference type="OrthoDB" id="9780241at2"/>
<dbReference type="InterPro" id="IPR036237">
    <property type="entry name" value="Xyl_isomerase-like_sf"/>
</dbReference>
<evidence type="ECO:0000313" key="3">
    <source>
        <dbReference type="EMBL" id="KAB1645141.1"/>
    </source>
</evidence>
<feature type="domain" description="Xylose isomerase-like TIM barrel" evidence="2">
    <location>
        <begin position="40"/>
        <end position="252"/>
    </location>
</feature>
<evidence type="ECO:0000259" key="2">
    <source>
        <dbReference type="Pfam" id="PF01261"/>
    </source>
</evidence>
<comment type="caution">
    <text evidence="3">The sequence shown here is derived from an EMBL/GenBank/DDBJ whole genome shotgun (WGS) entry which is preliminary data.</text>
</comment>
<evidence type="ECO:0000313" key="4">
    <source>
        <dbReference type="Proteomes" id="UP000433493"/>
    </source>
</evidence>
<dbReference type="PANTHER" id="PTHR12110">
    <property type="entry name" value="HYDROXYPYRUVATE ISOMERASE"/>
    <property type="match status" value="1"/>
</dbReference>
<dbReference type="Proteomes" id="UP000433493">
    <property type="component" value="Unassembled WGS sequence"/>
</dbReference>
<reference evidence="3 4" key="1">
    <citation type="submission" date="2019-09" db="EMBL/GenBank/DDBJ databases">
        <title>Phylogeny of genus Pseudoclavibacter and closely related genus.</title>
        <authorList>
            <person name="Li Y."/>
        </authorList>
    </citation>
    <scope>NUCLEOTIDE SEQUENCE [LARGE SCALE GENOMIC DNA]</scope>
    <source>
        <strain evidence="3 4">KCTC 13959</strain>
    </source>
</reference>
<dbReference type="Gene3D" id="3.20.20.150">
    <property type="entry name" value="Divalent-metal-dependent TIM barrel enzymes"/>
    <property type="match status" value="1"/>
</dbReference>
<dbReference type="GO" id="GO:0016853">
    <property type="term" value="F:isomerase activity"/>
    <property type="evidence" value="ECO:0007669"/>
    <property type="project" value="UniProtKB-KW"/>
</dbReference>
<dbReference type="PANTHER" id="PTHR12110:SF48">
    <property type="entry name" value="BLL3656 PROTEIN"/>
    <property type="match status" value="1"/>
</dbReference>
<name>A0A7J5BFT8_9MICO</name>
<dbReference type="SUPFAM" id="SSF51658">
    <property type="entry name" value="Xylose isomerase-like"/>
    <property type="match status" value="1"/>
</dbReference>
<protein>
    <submittedName>
        <fullName evidence="3">Sugar phosphate isomerase/epimerase</fullName>
    </submittedName>
</protein>
<dbReference type="EMBL" id="WBKB01000001">
    <property type="protein sequence ID" value="KAB1645141.1"/>
    <property type="molecule type" value="Genomic_DNA"/>
</dbReference>
<evidence type="ECO:0000256" key="1">
    <source>
        <dbReference type="ARBA" id="ARBA00023277"/>
    </source>
</evidence>
<dbReference type="AlphaFoldDB" id="A0A7J5BFT8"/>
<sequence length="272" mass="29329">MFQERFLCASTILEASMRERIDASMAGGYMGLGLRPGHVKRAVEGEHPVTDLYGELQANDLELVEIGFISDWWTLDGDGNAVSLKHEQGLHRLKEDLGARHMMAIGGPLGEGIDAAAARFGAMCRRAAPHGLDVALEFLPWTDTNTLEKAWQIVSESGEPNAKIAFDTWHFFRGGSTLEMLEPIPADRIAVIQLSDGPLNPVTDEMDATFHSRAVPGAGEFPLTTLFDALAAKGVKAPIGVEVLSDALRELSSVAAATAAAKATDRFLAQYQ</sequence>
<accession>A0A7J5BFT8</accession>
<dbReference type="InterPro" id="IPR013022">
    <property type="entry name" value="Xyl_isomerase-like_TIM-brl"/>
</dbReference>
<keyword evidence="1" id="KW-0119">Carbohydrate metabolism</keyword>
<dbReference type="InterPro" id="IPR050312">
    <property type="entry name" value="IolE/XylAMocC-like"/>
</dbReference>
<dbReference type="RefSeq" id="WP_158051151.1">
    <property type="nucleotide sequence ID" value="NZ_WBKB01000001.1"/>
</dbReference>
<proteinExistence type="predicted"/>
<organism evidence="3 4">
    <name type="scientific">Gulosibacter chungangensis</name>
    <dbReference type="NCBI Taxonomy" id="979746"/>
    <lineage>
        <taxon>Bacteria</taxon>
        <taxon>Bacillati</taxon>
        <taxon>Actinomycetota</taxon>
        <taxon>Actinomycetes</taxon>
        <taxon>Micrococcales</taxon>
        <taxon>Microbacteriaceae</taxon>
        <taxon>Gulosibacter</taxon>
    </lineage>
</organism>